<sequence length="156" mass="17195">MFDGTGILMSLDDSGKVVYHDEWGAQYGLVTVRDFGTEEAPTFDSGEEEYVFLPSNLILAVRPDTEGDVTVEVRVGGADFAGHELLLEARMMFSSSVVVITTPTYVDEESLHLPRAGSWAVKVWVNSRPRPDSVILTLEPSEWNSVQSGWRADSPT</sequence>
<accession>A0AB39T2A6</accession>
<dbReference type="EMBL" id="CP163444">
    <property type="protein sequence ID" value="XDQ74072.1"/>
    <property type="molecule type" value="Genomic_DNA"/>
</dbReference>
<proteinExistence type="predicted"/>
<reference evidence="1" key="1">
    <citation type="submission" date="2024-07" db="EMBL/GenBank/DDBJ databases">
        <authorList>
            <person name="Yu S.T."/>
        </authorList>
    </citation>
    <scope>NUCLEOTIDE SEQUENCE</scope>
    <source>
        <strain evidence="1">R44</strain>
    </source>
</reference>
<organism evidence="1">
    <name type="scientific">Streptomyces sp. R44</name>
    <dbReference type="NCBI Taxonomy" id="3238633"/>
    <lineage>
        <taxon>Bacteria</taxon>
        <taxon>Bacillati</taxon>
        <taxon>Actinomycetota</taxon>
        <taxon>Actinomycetes</taxon>
        <taxon>Kitasatosporales</taxon>
        <taxon>Streptomycetaceae</taxon>
        <taxon>Streptomyces</taxon>
    </lineage>
</organism>
<dbReference type="RefSeq" id="WP_369146614.1">
    <property type="nucleotide sequence ID" value="NZ_CP163444.1"/>
</dbReference>
<protein>
    <submittedName>
        <fullName evidence="1">Uncharacterized protein</fullName>
    </submittedName>
</protein>
<gene>
    <name evidence="1" type="ORF">AB5J54_27695</name>
</gene>
<name>A0AB39T2A6_9ACTN</name>
<dbReference type="AlphaFoldDB" id="A0AB39T2A6"/>
<evidence type="ECO:0000313" key="1">
    <source>
        <dbReference type="EMBL" id="XDQ74072.1"/>
    </source>
</evidence>